<feature type="binding site" evidence="6">
    <location>
        <position position="336"/>
    </location>
    <ligand>
        <name>Mn(2+)</name>
        <dbReference type="ChEBI" id="CHEBI:29035"/>
        <label>2</label>
    </ligand>
</feature>
<evidence type="ECO:0000256" key="6">
    <source>
        <dbReference type="HAMAP-Rule" id="MF_00740"/>
    </source>
</evidence>
<sequence length="381" mass="42405">MERRVCLIVLDSFGVGALPDAANYGDEGANTLKSIGAGVENFSLPHLNRLGLLKILPGYCGEDKEKVIGSYGKAREKSAGKDTTVGHWEIAGYVKEEPFPVFPEGFPAEVIERFEKATGKKVIGNIPASGTEIIRTLGKEQTETGSLIVYTSADSVFQIAANEEVIPVEELYRFCRIAREQLTGKYGVARVIARPFVSTEEGYVRTKNRHDFSMIPPKETMLNRISASGREVAAVGKIYDIFAGSGITRHVYTGCNEEGVEKTLQMMQEVNEGLIFTNLVDFDMIYGHRRDIEGYAKALRDFDARIPEIMDAMMEEDLLIITADHGCDPGYKGTDHTREYIPIMMYSKSMEKENNIGEKESFTWISEVVENWLGIKRIGGN</sequence>
<dbReference type="EC" id="5.4.2.7" evidence="6 7"/>
<dbReference type="GO" id="GO:0030145">
    <property type="term" value="F:manganese ion binding"/>
    <property type="evidence" value="ECO:0007669"/>
    <property type="project" value="UniProtKB-UniRule"/>
</dbReference>
<keyword evidence="10" id="KW-1185">Reference proteome</keyword>
<feature type="binding site" evidence="6">
    <location>
        <position position="288"/>
    </location>
    <ligand>
        <name>Mn(2+)</name>
        <dbReference type="ChEBI" id="CHEBI:29035"/>
        <label>2</label>
    </ligand>
</feature>
<protein>
    <recommendedName>
        <fullName evidence="6 7">Phosphopentomutase</fullName>
        <ecNumber evidence="6 7">5.4.2.7</ecNumber>
    </recommendedName>
    <alternativeName>
        <fullName evidence="6">Phosphodeoxyribomutase</fullName>
    </alternativeName>
</protein>
<keyword evidence="5 6" id="KW-0413">Isomerase</keyword>
<feature type="binding site" evidence="6">
    <location>
        <position position="11"/>
    </location>
    <ligand>
        <name>Mn(2+)</name>
        <dbReference type="ChEBI" id="CHEBI:29035"/>
        <label>1</label>
    </ligand>
</feature>
<name>A0A2Y9BPI5_9FIRM</name>
<dbReference type="GO" id="GO:0006018">
    <property type="term" value="P:2-deoxyribose 1-phosphate catabolic process"/>
    <property type="evidence" value="ECO:0007669"/>
    <property type="project" value="UniProtKB-UniRule"/>
</dbReference>
<dbReference type="GO" id="GO:0043094">
    <property type="term" value="P:metabolic compound salvage"/>
    <property type="evidence" value="ECO:0007669"/>
    <property type="project" value="UniProtKB-UniRule"/>
</dbReference>
<evidence type="ECO:0000256" key="2">
    <source>
        <dbReference type="ARBA" id="ARBA00022490"/>
    </source>
</evidence>
<comment type="function">
    <text evidence="6">Isomerase that catalyzes the conversion of deoxy-ribose 1-phosphate (dRib-1-P) and ribose 1-phosphate (Rib-1-P) to deoxy-ribose 5-phosphate (dRib-5-P) and ribose 5-phosphate (Rib-5-P), respectively.</text>
</comment>
<evidence type="ECO:0000313" key="10">
    <source>
        <dbReference type="Proteomes" id="UP000245845"/>
    </source>
</evidence>
<dbReference type="SUPFAM" id="SSF143856">
    <property type="entry name" value="DeoB insert domain-like"/>
    <property type="match status" value="1"/>
</dbReference>
<reference evidence="9 10" key="1">
    <citation type="submission" date="2018-05" db="EMBL/GenBank/DDBJ databases">
        <title>The Hungate 1000. A catalogue of reference genomes from the rumen microbiome.</title>
        <authorList>
            <person name="Kelly W."/>
        </authorList>
    </citation>
    <scope>NUCLEOTIDE SEQUENCE [LARGE SCALE GENOMIC DNA]</scope>
    <source>
        <strain evidence="9 10">NLAE-zl-C242</strain>
    </source>
</reference>
<comment type="subcellular location">
    <subcellularLocation>
        <location evidence="6">Cytoplasm</location>
    </subcellularLocation>
</comment>
<evidence type="ECO:0000259" key="8">
    <source>
        <dbReference type="Pfam" id="PF01676"/>
    </source>
</evidence>
<dbReference type="InterPro" id="IPR006124">
    <property type="entry name" value="Metalloenzyme"/>
</dbReference>
<dbReference type="PANTHER" id="PTHR21110">
    <property type="entry name" value="PHOSPHOPENTOMUTASE"/>
    <property type="match status" value="1"/>
</dbReference>
<dbReference type="InterPro" id="IPR010045">
    <property type="entry name" value="DeoB"/>
</dbReference>
<evidence type="ECO:0000256" key="7">
    <source>
        <dbReference type="NCBIfam" id="TIGR01696"/>
    </source>
</evidence>
<comment type="catalytic activity">
    <reaction evidence="6">
        <text>2-deoxy-alpha-D-ribose 1-phosphate = 2-deoxy-D-ribose 5-phosphate</text>
        <dbReference type="Rhea" id="RHEA:27658"/>
        <dbReference type="ChEBI" id="CHEBI:57259"/>
        <dbReference type="ChEBI" id="CHEBI:62877"/>
        <dbReference type="EC" id="5.4.2.7"/>
    </reaction>
</comment>
<dbReference type="PIRSF" id="PIRSF001491">
    <property type="entry name" value="Ppentomutase"/>
    <property type="match status" value="1"/>
</dbReference>
<evidence type="ECO:0000256" key="5">
    <source>
        <dbReference type="ARBA" id="ARBA00023235"/>
    </source>
</evidence>
<organism evidence="9 10">
    <name type="scientific">Faecalicatena orotica</name>
    <dbReference type="NCBI Taxonomy" id="1544"/>
    <lineage>
        <taxon>Bacteria</taxon>
        <taxon>Bacillati</taxon>
        <taxon>Bacillota</taxon>
        <taxon>Clostridia</taxon>
        <taxon>Lachnospirales</taxon>
        <taxon>Lachnospiraceae</taxon>
        <taxon>Faecalicatena</taxon>
    </lineage>
</organism>
<evidence type="ECO:0000256" key="4">
    <source>
        <dbReference type="ARBA" id="ARBA00023211"/>
    </source>
</evidence>
<dbReference type="AlphaFoldDB" id="A0A2Y9BPI5"/>
<feature type="domain" description="Metalloenzyme" evidence="8">
    <location>
        <begin position="4"/>
        <end position="375"/>
    </location>
</feature>
<evidence type="ECO:0000256" key="1">
    <source>
        <dbReference type="ARBA" id="ARBA00010373"/>
    </source>
</evidence>
<dbReference type="HAMAP" id="MF_00740">
    <property type="entry name" value="Phosphopentomut"/>
    <property type="match status" value="1"/>
</dbReference>
<dbReference type="GO" id="GO:0009117">
    <property type="term" value="P:nucleotide metabolic process"/>
    <property type="evidence" value="ECO:0007669"/>
    <property type="project" value="UniProtKB-UniRule"/>
</dbReference>
<dbReference type="CDD" id="cd16009">
    <property type="entry name" value="PPM"/>
    <property type="match status" value="1"/>
</dbReference>
<dbReference type="InterPro" id="IPR017850">
    <property type="entry name" value="Alkaline_phosphatase_core_sf"/>
</dbReference>
<dbReference type="InterPro" id="IPR024052">
    <property type="entry name" value="Phosphopentomutase_DeoB_cap_sf"/>
</dbReference>
<dbReference type="SUPFAM" id="SSF53649">
    <property type="entry name" value="Alkaline phosphatase-like"/>
    <property type="match status" value="1"/>
</dbReference>
<comment type="pathway">
    <text evidence="6">Carbohydrate degradation; 2-deoxy-D-ribose 1-phosphate degradation; D-glyceraldehyde 3-phosphate and acetaldehyde from 2-deoxy-alpha-D-ribose 1-phosphate: step 1/2.</text>
</comment>
<comment type="similarity">
    <text evidence="1 6">Belongs to the phosphopentomutase family.</text>
</comment>
<feature type="binding site" evidence="6">
    <location>
        <position position="283"/>
    </location>
    <ligand>
        <name>Mn(2+)</name>
        <dbReference type="ChEBI" id="CHEBI:29035"/>
        <label>2</label>
    </ligand>
</feature>
<dbReference type="OrthoDB" id="9769930at2"/>
<comment type="caution">
    <text evidence="9">The sequence shown here is derived from an EMBL/GenBank/DDBJ whole genome shotgun (WGS) entry which is preliminary data.</text>
</comment>
<keyword evidence="2 6" id="KW-0963">Cytoplasm</keyword>
<dbReference type="GO" id="GO:0006015">
    <property type="term" value="P:5-phosphoribose 1-diphosphate biosynthetic process"/>
    <property type="evidence" value="ECO:0007669"/>
    <property type="project" value="UniProtKB-UniPathway"/>
</dbReference>
<dbReference type="Proteomes" id="UP000245845">
    <property type="component" value="Unassembled WGS sequence"/>
</dbReference>
<dbReference type="EMBL" id="QGDL01000020">
    <property type="protein sequence ID" value="PWJ21444.1"/>
    <property type="molecule type" value="Genomic_DNA"/>
</dbReference>
<dbReference type="PANTHER" id="PTHR21110:SF0">
    <property type="entry name" value="PHOSPHOPENTOMUTASE"/>
    <property type="match status" value="1"/>
</dbReference>
<dbReference type="UniPathway" id="UPA00087">
    <property type="reaction ID" value="UER00173"/>
</dbReference>
<feature type="binding site" evidence="6">
    <location>
        <position position="325"/>
    </location>
    <ligand>
        <name>Mn(2+)</name>
        <dbReference type="ChEBI" id="CHEBI:29035"/>
        <label>1</label>
    </ligand>
</feature>
<evidence type="ECO:0000313" key="9">
    <source>
        <dbReference type="EMBL" id="PWJ21444.1"/>
    </source>
</evidence>
<comment type="catalytic activity">
    <reaction evidence="6">
        <text>alpha-D-ribose 1-phosphate = D-ribose 5-phosphate</text>
        <dbReference type="Rhea" id="RHEA:18793"/>
        <dbReference type="ChEBI" id="CHEBI:57720"/>
        <dbReference type="ChEBI" id="CHEBI:78346"/>
        <dbReference type="EC" id="5.4.2.7"/>
    </reaction>
</comment>
<dbReference type="FunFam" id="3.30.70.1250:FF:000001">
    <property type="entry name" value="Phosphopentomutase"/>
    <property type="match status" value="1"/>
</dbReference>
<keyword evidence="3 6" id="KW-0479">Metal-binding</keyword>
<accession>A0A2Y9BPI5</accession>
<proteinExistence type="inferred from homology"/>
<dbReference type="NCBIfam" id="NF003766">
    <property type="entry name" value="PRK05362.1"/>
    <property type="match status" value="1"/>
</dbReference>
<dbReference type="GO" id="GO:0000287">
    <property type="term" value="F:magnesium ion binding"/>
    <property type="evidence" value="ECO:0007669"/>
    <property type="project" value="UniProtKB-UniRule"/>
</dbReference>
<dbReference type="RefSeq" id="WP_109733648.1">
    <property type="nucleotide sequence ID" value="NZ_BAAACK010000021.1"/>
</dbReference>
<evidence type="ECO:0000256" key="3">
    <source>
        <dbReference type="ARBA" id="ARBA00022723"/>
    </source>
</evidence>
<dbReference type="GO" id="GO:0008973">
    <property type="term" value="F:phosphopentomutase activity"/>
    <property type="evidence" value="ECO:0007669"/>
    <property type="project" value="UniProtKB-UniRule"/>
</dbReference>
<gene>
    <name evidence="6" type="primary">deoB</name>
    <name evidence="9" type="ORF">A8806_12013</name>
</gene>
<keyword evidence="4 6" id="KW-0464">Manganese</keyword>
<feature type="binding site" evidence="6">
    <location>
        <position position="324"/>
    </location>
    <ligand>
        <name>Mn(2+)</name>
        <dbReference type="ChEBI" id="CHEBI:29035"/>
        <label>1</label>
    </ligand>
</feature>
<comment type="cofactor">
    <cofactor evidence="6">
        <name>Mn(2+)</name>
        <dbReference type="ChEBI" id="CHEBI:29035"/>
    </cofactor>
    <text evidence="6">Binds 2 manganese ions.</text>
</comment>
<dbReference type="GO" id="GO:0005829">
    <property type="term" value="C:cytosol"/>
    <property type="evidence" value="ECO:0007669"/>
    <property type="project" value="TreeGrafter"/>
</dbReference>
<dbReference type="Gene3D" id="3.30.70.1250">
    <property type="entry name" value="Phosphopentomutase"/>
    <property type="match status" value="1"/>
</dbReference>
<dbReference type="Gene3D" id="3.40.720.10">
    <property type="entry name" value="Alkaline Phosphatase, subunit A"/>
    <property type="match status" value="1"/>
</dbReference>
<dbReference type="NCBIfam" id="TIGR01696">
    <property type="entry name" value="deoB"/>
    <property type="match status" value="1"/>
</dbReference>
<dbReference type="Pfam" id="PF01676">
    <property type="entry name" value="Metalloenzyme"/>
    <property type="match status" value="1"/>
</dbReference>